<protein>
    <submittedName>
        <fullName evidence="1">5032_t:CDS:1</fullName>
    </submittedName>
</protein>
<accession>A0ACA9NLX1</accession>
<comment type="caution">
    <text evidence="1">The sequence shown here is derived from an EMBL/GenBank/DDBJ whole genome shotgun (WGS) entry which is preliminary data.</text>
</comment>
<organism evidence="1 2">
    <name type="scientific">Scutellospora calospora</name>
    <dbReference type="NCBI Taxonomy" id="85575"/>
    <lineage>
        <taxon>Eukaryota</taxon>
        <taxon>Fungi</taxon>
        <taxon>Fungi incertae sedis</taxon>
        <taxon>Mucoromycota</taxon>
        <taxon>Glomeromycotina</taxon>
        <taxon>Glomeromycetes</taxon>
        <taxon>Diversisporales</taxon>
        <taxon>Gigasporaceae</taxon>
        <taxon>Scutellospora</taxon>
    </lineage>
</organism>
<sequence length="75" mass="8805">KNIPDTIHNTNIVANQNDYHGNFNSEIFKNLFEKLCADIKDQYRSIDIHIDRACYYKHQAEQVLTSNSKKDVLHI</sequence>
<name>A0ACA9NLX1_9GLOM</name>
<gene>
    <name evidence="1" type="ORF">SCALOS_LOCUS9124</name>
</gene>
<reference evidence="1" key="1">
    <citation type="submission" date="2021-06" db="EMBL/GenBank/DDBJ databases">
        <authorList>
            <person name="Kallberg Y."/>
            <person name="Tangrot J."/>
            <person name="Rosling A."/>
        </authorList>
    </citation>
    <scope>NUCLEOTIDE SEQUENCE</scope>
    <source>
        <strain evidence="1">AU212A</strain>
    </source>
</reference>
<proteinExistence type="predicted"/>
<feature type="non-terminal residue" evidence="1">
    <location>
        <position position="75"/>
    </location>
</feature>
<evidence type="ECO:0000313" key="2">
    <source>
        <dbReference type="Proteomes" id="UP000789860"/>
    </source>
</evidence>
<dbReference type="Proteomes" id="UP000789860">
    <property type="component" value="Unassembled WGS sequence"/>
</dbReference>
<dbReference type="EMBL" id="CAJVPM010026851">
    <property type="protein sequence ID" value="CAG8663714.1"/>
    <property type="molecule type" value="Genomic_DNA"/>
</dbReference>
<feature type="non-terminal residue" evidence="1">
    <location>
        <position position="1"/>
    </location>
</feature>
<evidence type="ECO:0000313" key="1">
    <source>
        <dbReference type="EMBL" id="CAG8663714.1"/>
    </source>
</evidence>
<keyword evidence="2" id="KW-1185">Reference proteome</keyword>